<evidence type="ECO:0000256" key="2">
    <source>
        <dbReference type="SAM" id="Coils"/>
    </source>
</evidence>
<protein>
    <recommendedName>
        <fullName evidence="3">MATH domain-containing protein</fullName>
    </recommendedName>
</protein>
<dbReference type="Pfam" id="PF22486">
    <property type="entry name" value="MATH_2"/>
    <property type="match status" value="1"/>
</dbReference>
<dbReference type="InterPro" id="IPR002083">
    <property type="entry name" value="MATH/TRAF_dom"/>
</dbReference>
<feature type="coiled-coil region" evidence="2">
    <location>
        <begin position="182"/>
        <end position="241"/>
    </location>
</feature>
<dbReference type="PANTHER" id="PTHR46236">
    <property type="entry name" value="TRAF-LIKE SUPERFAMILY PROTEIN"/>
    <property type="match status" value="1"/>
</dbReference>
<dbReference type="Proteomes" id="UP001642260">
    <property type="component" value="Unassembled WGS sequence"/>
</dbReference>
<gene>
    <name evidence="4" type="ORF">ERUC_LOCUS35570</name>
</gene>
<keyword evidence="5" id="KW-1185">Reference proteome</keyword>
<dbReference type="AlphaFoldDB" id="A0ABC8LHR5"/>
<name>A0ABC8LHR5_ERUVS</name>
<dbReference type="InterPro" id="IPR008974">
    <property type="entry name" value="TRAF-like"/>
</dbReference>
<evidence type="ECO:0000256" key="1">
    <source>
        <dbReference type="ARBA" id="ARBA00023054"/>
    </source>
</evidence>
<dbReference type="PANTHER" id="PTHR46236:SF12">
    <property type="entry name" value="MATH DOMAIN-CONTAINING PROTEIN"/>
    <property type="match status" value="1"/>
</dbReference>
<sequence>MCIRKPCFRLEIDNFSEKEEYIESPTFESGGCEWYLSLYPKGDHCDDHLSLYLNVANTQLLQSGWKRRISYYFIVMNQRHKELYRSSRLGGHPFCAENPSWGKQKFLPLKKIQEKGFLEKDRLIIQVYIDILEATDGKDLDVSRIQQRLQDLESGFVKNCLELKSKEISLKKKEADADVSLVKKLEERVIKLELMNLDLKLKLEEVSLERKKSDDVNGSRIQQQEERIKSLEMMMSDLKVGLDKEMANSCADGFFLVDDNDVLM</sequence>
<evidence type="ECO:0000259" key="3">
    <source>
        <dbReference type="PROSITE" id="PS50144"/>
    </source>
</evidence>
<dbReference type="Gene3D" id="2.60.210.10">
    <property type="entry name" value="Apoptosis, Tumor Necrosis Factor Receptor Associated Protein 2, Chain A"/>
    <property type="match status" value="1"/>
</dbReference>
<dbReference type="EMBL" id="CAKOAT010575153">
    <property type="protein sequence ID" value="CAH8383087.1"/>
    <property type="molecule type" value="Genomic_DNA"/>
</dbReference>
<accession>A0ABC8LHR5</accession>
<organism evidence="4 5">
    <name type="scientific">Eruca vesicaria subsp. sativa</name>
    <name type="common">Garden rocket</name>
    <name type="synonym">Eruca sativa</name>
    <dbReference type="NCBI Taxonomy" id="29727"/>
    <lineage>
        <taxon>Eukaryota</taxon>
        <taxon>Viridiplantae</taxon>
        <taxon>Streptophyta</taxon>
        <taxon>Embryophyta</taxon>
        <taxon>Tracheophyta</taxon>
        <taxon>Spermatophyta</taxon>
        <taxon>Magnoliopsida</taxon>
        <taxon>eudicotyledons</taxon>
        <taxon>Gunneridae</taxon>
        <taxon>Pentapetalae</taxon>
        <taxon>rosids</taxon>
        <taxon>malvids</taxon>
        <taxon>Brassicales</taxon>
        <taxon>Brassicaceae</taxon>
        <taxon>Brassiceae</taxon>
        <taxon>Eruca</taxon>
    </lineage>
</organism>
<dbReference type="PROSITE" id="PS50144">
    <property type="entry name" value="MATH"/>
    <property type="match status" value="1"/>
</dbReference>
<dbReference type="SMART" id="SM00061">
    <property type="entry name" value="MATH"/>
    <property type="match status" value="1"/>
</dbReference>
<evidence type="ECO:0000313" key="5">
    <source>
        <dbReference type="Proteomes" id="UP001642260"/>
    </source>
</evidence>
<comment type="caution">
    <text evidence="4">The sequence shown here is derived from an EMBL/GenBank/DDBJ whole genome shotgun (WGS) entry which is preliminary data.</text>
</comment>
<proteinExistence type="predicted"/>
<reference evidence="4 5" key="1">
    <citation type="submission" date="2022-03" db="EMBL/GenBank/DDBJ databases">
        <authorList>
            <person name="Macdonald S."/>
            <person name="Ahmed S."/>
            <person name="Newling K."/>
        </authorList>
    </citation>
    <scope>NUCLEOTIDE SEQUENCE [LARGE SCALE GENOMIC DNA]</scope>
</reference>
<keyword evidence="1 2" id="KW-0175">Coiled coil</keyword>
<dbReference type="CDD" id="cd00121">
    <property type="entry name" value="MATH"/>
    <property type="match status" value="1"/>
</dbReference>
<dbReference type="SUPFAM" id="SSF49599">
    <property type="entry name" value="TRAF domain-like"/>
    <property type="match status" value="1"/>
</dbReference>
<dbReference type="InterPro" id="IPR050804">
    <property type="entry name" value="MCC"/>
</dbReference>
<evidence type="ECO:0000313" key="4">
    <source>
        <dbReference type="EMBL" id="CAH8383087.1"/>
    </source>
</evidence>
<feature type="domain" description="MATH" evidence="3">
    <location>
        <begin position="5"/>
        <end position="129"/>
    </location>
</feature>